<protein>
    <submittedName>
        <fullName evidence="2">Formylglycine-generating enzyme family protein</fullName>
    </submittedName>
</protein>
<evidence type="ECO:0000313" key="3">
    <source>
        <dbReference type="Proteomes" id="UP000608071"/>
    </source>
</evidence>
<feature type="domain" description="Sulfatase-modifying factor enzyme-like" evidence="1">
    <location>
        <begin position="1"/>
        <end position="278"/>
    </location>
</feature>
<dbReference type="InterPro" id="IPR051043">
    <property type="entry name" value="Sulfatase_Mod_Factor_Kinase"/>
</dbReference>
<dbReference type="Gene3D" id="3.90.1580.10">
    <property type="entry name" value="paralog of FGE (formylglycine-generating enzyme)"/>
    <property type="match status" value="1"/>
</dbReference>
<dbReference type="InterPro" id="IPR042095">
    <property type="entry name" value="SUMF_sf"/>
</dbReference>
<keyword evidence="3" id="KW-1185">Reference proteome</keyword>
<dbReference type="PANTHER" id="PTHR23150">
    <property type="entry name" value="SULFATASE MODIFYING FACTOR 1, 2"/>
    <property type="match status" value="1"/>
</dbReference>
<evidence type="ECO:0000259" key="1">
    <source>
        <dbReference type="Pfam" id="PF03781"/>
    </source>
</evidence>
<gene>
    <name evidence="2" type="ORF">H9647_17850</name>
</gene>
<comment type="caution">
    <text evidence="2">The sequence shown here is derived from an EMBL/GenBank/DDBJ whole genome shotgun (WGS) entry which is preliminary data.</text>
</comment>
<proteinExistence type="predicted"/>
<dbReference type="Proteomes" id="UP000608071">
    <property type="component" value="Unassembled WGS sequence"/>
</dbReference>
<accession>A0ABR8T2E2</accession>
<dbReference type="Pfam" id="PF03781">
    <property type="entry name" value="FGE-sulfatase"/>
    <property type="match status" value="1"/>
</dbReference>
<reference evidence="2 3" key="1">
    <citation type="submission" date="2020-08" db="EMBL/GenBank/DDBJ databases">
        <title>A Genomic Blueprint of the Chicken Gut Microbiome.</title>
        <authorList>
            <person name="Gilroy R."/>
            <person name="Ravi A."/>
            <person name="Getino M."/>
            <person name="Pursley I."/>
            <person name="Horton D.L."/>
            <person name="Alikhan N.-F."/>
            <person name="Baker D."/>
            <person name="Gharbi K."/>
            <person name="Hall N."/>
            <person name="Watson M."/>
            <person name="Adriaenssens E.M."/>
            <person name="Foster-Nyarko E."/>
            <person name="Jarju S."/>
            <person name="Secka A."/>
            <person name="Antonio M."/>
            <person name="Oren A."/>
            <person name="Chaudhuri R."/>
            <person name="La Ragione R.M."/>
            <person name="Hildebrand F."/>
            <person name="Pallen M.J."/>
        </authorList>
    </citation>
    <scope>NUCLEOTIDE SEQUENCE [LARGE SCALE GENOMIC DNA]</scope>
    <source>
        <strain evidence="2 3">Sa2BVA9</strain>
    </source>
</reference>
<organism evidence="2 3">
    <name type="scientific">Paenibacillus gallinarum</name>
    <dbReference type="NCBI Taxonomy" id="2762232"/>
    <lineage>
        <taxon>Bacteria</taxon>
        <taxon>Bacillati</taxon>
        <taxon>Bacillota</taxon>
        <taxon>Bacilli</taxon>
        <taxon>Bacillales</taxon>
        <taxon>Paenibacillaceae</taxon>
        <taxon>Paenibacillus</taxon>
    </lineage>
</organism>
<evidence type="ECO:0000313" key="2">
    <source>
        <dbReference type="EMBL" id="MBD7969926.1"/>
    </source>
</evidence>
<dbReference type="PANTHER" id="PTHR23150:SF19">
    <property type="entry name" value="FORMYLGLYCINE-GENERATING ENZYME"/>
    <property type="match status" value="1"/>
</dbReference>
<dbReference type="InterPro" id="IPR016187">
    <property type="entry name" value="CTDL_fold"/>
</dbReference>
<dbReference type="SUPFAM" id="SSF56436">
    <property type="entry name" value="C-type lectin-like"/>
    <property type="match status" value="1"/>
</dbReference>
<dbReference type="EMBL" id="JACSQL010000009">
    <property type="protein sequence ID" value="MBD7969926.1"/>
    <property type="molecule type" value="Genomic_DNA"/>
</dbReference>
<sequence length="282" mass="31260">MVLLGGGSFLMGTNDSEGFPADGEGPVREVTLDSFYIDPYAVSNEEFIRFVQETGYVTEAEKYGWSFVFHSFVSPSVGLAERMNVPGTPWWKGIPGAYWYQPEGIGSTIEGRGDHPVIHVSWNDAVNYCHWAGKRLPSEAEWEYAARGGLVQKGYPWGDSLRPSGQHRCNIWQGKFPEKNHASDGYVGTAPVHSFESNGYGLYNVVGNVWEWCSDWFSSEAGILGNRVNPEGPEHGSHKVMRGGSYLCHSSYCNRYRVAARSSNTPDSSTGNIGFRCVADYK</sequence>
<name>A0ABR8T2E2_9BACL</name>
<dbReference type="InterPro" id="IPR005532">
    <property type="entry name" value="SUMF_dom"/>
</dbReference>